<evidence type="ECO:0000313" key="1">
    <source>
        <dbReference type="EMBL" id="NHF62316.1"/>
    </source>
</evidence>
<keyword evidence="2" id="KW-1185">Reference proteome</keyword>
<dbReference type="GO" id="GO:0006281">
    <property type="term" value="P:DNA repair"/>
    <property type="evidence" value="ECO:0007669"/>
    <property type="project" value="TreeGrafter"/>
</dbReference>
<dbReference type="PANTHER" id="PTHR43434:SF1">
    <property type="entry name" value="PHOSPHOGLYCOLATE PHOSPHATASE"/>
    <property type="match status" value="1"/>
</dbReference>
<accession>A0A9E5JNR7</accession>
<dbReference type="InterPro" id="IPR050155">
    <property type="entry name" value="HAD-like_hydrolase_sf"/>
</dbReference>
<dbReference type="AlphaFoldDB" id="A0A9E5JNR7"/>
<dbReference type="GO" id="GO:0005829">
    <property type="term" value="C:cytosol"/>
    <property type="evidence" value="ECO:0007669"/>
    <property type="project" value="TreeGrafter"/>
</dbReference>
<organism evidence="1 2">
    <name type="scientific">Microcella pacifica</name>
    <dbReference type="NCBI Taxonomy" id="2591847"/>
    <lineage>
        <taxon>Bacteria</taxon>
        <taxon>Bacillati</taxon>
        <taxon>Actinomycetota</taxon>
        <taxon>Actinomycetes</taxon>
        <taxon>Micrococcales</taxon>
        <taxon>Microbacteriaceae</taxon>
        <taxon>Microcella</taxon>
    </lineage>
</organism>
<dbReference type="SFLD" id="SFLDS00003">
    <property type="entry name" value="Haloacid_Dehalogenase"/>
    <property type="match status" value="1"/>
</dbReference>
<gene>
    <name evidence="1" type="ORF">FK219_003510</name>
</gene>
<dbReference type="EMBL" id="VIKT02000004">
    <property type="protein sequence ID" value="NHF62316.1"/>
    <property type="molecule type" value="Genomic_DNA"/>
</dbReference>
<dbReference type="Proteomes" id="UP000818266">
    <property type="component" value="Unassembled WGS sequence"/>
</dbReference>
<dbReference type="SUPFAM" id="SSF56784">
    <property type="entry name" value="HAD-like"/>
    <property type="match status" value="1"/>
</dbReference>
<sequence length="234" mass="24813">MTTTILWDVDGTLLLNAYSGGGELYHSAVERAVERELGPALPRTHGKPDGLILREILTHFGYGDEWHERARTVLDDLSVERAESGDRRETAPGVEDALRACAARGWRNALLTGNSLTRSRVKLEGAGLTAAALGDAAFDWQRSYFGATARDRSEITAAARAALPDDALVIIGDTPRDDEAARAAGIPFIAVATGAFTVEELRQTEAILVVPDLVAGLDEVLAAIAALPAARSGA</sequence>
<dbReference type="Gene3D" id="3.40.50.1000">
    <property type="entry name" value="HAD superfamily/HAD-like"/>
    <property type="match status" value="1"/>
</dbReference>
<dbReference type="InterPro" id="IPR023214">
    <property type="entry name" value="HAD_sf"/>
</dbReference>
<dbReference type="InterPro" id="IPR036412">
    <property type="entry name" value="HAD-like_sf"/>
</dbReference>
<proteinExistence type="predicted"/>
<comment type="caution">
    <text evidence="1">The sequence shown here is derived from an EMBL/GenBank/DDBJ whole genome shotgun (WGS) entry which is preliminary data.</text>
</comment>
<dbReference type="Gene3D" id="1.10.150.240">
    <property type="entry name" value="Putative phosphatase, domain 2"/>
    <property type="match status" value="1"/>
</dbReference>
<evidence type="ECO:0000313" key="2">
    <source>
        <dbReference type="Proteomes" id="UP000818266"/>
    </source>
</evidence>
<dbReference type="RefSeq" id="WP_152583048.1">
    <property type="nucleotide sequence ID" value="NZ_JAVJPO010000001.1"/>
</dbReference>
<dbReference type="GO" id="GO:0008967">
    <property type="term" value="F:phosphoglycolate phosphatase activity"/>
    <property type="evidence" value="ECO:0007669"/>
    <property type="project" value="TreeGrafter"/>
</dbReference>
<dbReference type="Pfam" id="PF13242">
    <property type="entry name" value="Hydrolase_like"/>
    <property type="match status" value="1"/>
</dbReference>
<protein>
    <submittedName>
        <fullName evidence="1">HAD family hydrolase</fullName>
    </submittedName>
</protein>
<dbReference type="InterPro" id="IPR023198">
    <property type="entry name" value="PGP-like_dom2"/>
</dbReference>
<dbReference type="OrthoDB" id="9781769at2"/>
<dbReference type="PANTHER" id="PTHR43434">
    <property type="entry name" value="PHOSPHOGLYCOLATE PHOSPHATASE"/>
    <property type="match status" value="1"/>
</dbReference>
<dbReference type="SFLD" id="SFLDG01129">
    <property type="entry name" value="C1.5:_HAD__Beta-PGM__Phosphata"/>
    <property type="match status" value="1"/>
</dbReference>
<name>A0A9E5JNR7_9MICO</name>
<keyword evidence="1" id="KW-0378">Hydrolase</keyword>
<reference evidence="1 2" key="2">
    <citation type="submission" date="2020-03" db="EMBL/GenBank/DDBJ databases">
        <title>Chryseoglobus sp. isolated from a deep-sea seamount.</title>
        <authorList>
            <person name="Zhang D.-C."/>
        </authorList>
    </citation>
    <scope>NUCLEOTIDE SEQUENCE [LARGE SCALE GENOMIC DNA]</scope>
    <source>
        <strain evidence="1 2">KN1116</strain>
    </source>
</reference>
<reference evidence="1 2" key="1">
    <citation type="submission" date="2019-06" db="EMBL/GenBank/DDBJ databases">
        <authorList>
            <person name="De-Chao Zhang Q."/>
        </authorList>
    </citation>
    <scope>NUCLEOTIDE SEQUENCE [LARGE SCALE GENOMIC DNA]</scope>
    <source>
        <strain evidence="1 2">KN1116</strain>
    </source>
</reference>